<dbReference type="Pfam" id="PF25043">
    <property type="entry name" value="DUF7788"/>
    <property type="match status" value="1"/>
</dbReference>
<dbReference type="EMBL" id="LNRQ01000001">
    <property type="protein sequence ID" value="KZN09689.1"/>
    <property type="molecule type" value="Genomic_DNA"/>
</dbReference>
<gene>
    <name evidence="4" type="ORF">DCAR_002345</name>
    <name evidence="5" type="ORF">DCAR_0102433</name>
</gene>
<dbReference type="InterPro" id="IPR058580">
    <property type="entry name" value="DUF2828"/>
</dbReference>
<dbReference type="Gene3D" id="3.40.50.410">
    <property type="entry name" value="von Willebrand factor, type A domain"/>
    <property type="match status" value="1"/>
</dbReference>
<dbReference type="InterPro" id="IPR056690">
    <property type="entry name" value="DUF7788"/>
</dbReference>
<dbReference type="PANTHER" id="PTHR31373">
    <property type="entry name" value="OS06G0652100 PROTEIN"/>
    <property type="match status" value="1"/>
</dbReference>
<evidence type="ECO:0000313" key="6">
    <source>
        <dbReference type="Proteomes" id="UP000077755"/>
    </source>
</evidence>
<dbReference type="PIRSF" id="PIRSF015417">
    <property type="entry name" value="T31B5_30_vWA"/>
    <property type="match status" value="1"/>
</dbReference>
<dbReference type="InterPro" id="IPR011205">
    <property type="entry name" value="UCP015417_vWA"/>
</dbReference>
<feature type="compositionally biased region" description="Polar residues" evidence="1">
    <location>
        <begin position="38"/>
        <end position="67"/>
    </location>
</feature>
<sequence>MDFKNALLKDLTQVPCDSTIGSKTLPRKPTKVTKKNESSASAGSGNQPNGSRNQPLVSRRNQASTSVSSRNKARRSRTTRSRTTSTVSSSPALVRRGLYLRMGCTENNSATYLSSGNPCLDFFFHVVPDTPSAQLVHHLKLSWDHDPLTSLKLICNLRGVRGTGKTDKEGFYTAALWLHEHHPETLASNVHVLANFGYFKDLLEILFRVIEGHDARSKLKREWALKTAPRVRWAWRREVFRMLKQEKKEISRTEEMKRRRRVPREVRIARNKAKVMEEKEKARILRRKKQMNRAKKVQELYKTDMNYRFLHDQIATFFADRLRADMRCLNSGKAKDISLAGKWCPTIDSSYDKHTLICASIARKVFPRESYPEYEGFEDAQYAYKVRDRLRKQVLVPLHRALKLPEVYMSAKKWRLLPYNRVASVAMKNYTDIFMDRDKRRFIQYLEKVAEGKAKIASGALLPHDILASCLCGATEGQKIVADLQWKGMVNELLSKGNLTNCIAVCDVSASMTGTPMEVSIALGLLISELSEEPWKGNVITFSKNPQLHVIKGSSLLEKSEFVRKMHWGANTDFQKVFDQILKVAVDAKLSEDQMIKTVFVFSDMEFDMASANPWETDYMVIQEKFKKNGYETVPNIVFWNLRHSSATPVKATENGVALLSGFSKNLVTLFLGEGGEINPEHLKKRAEFNPELVMEAAISGEEYQKLVVYD</sequence>
<accession>A0A166H3X6</accession>
<dbReference type="OMA" id="WAWRREV"/>
<dbReference type="CDD" id="cd00198">
    <property type="entry name" value="vWFA"/>
    <property type="match status" value="1"/>
</dbReference>
<evidence type="ECO:0008006" key="7">
    <source>
        <dbReference type="Google" id="ProtNLM"/>
    </source>
</evidence>
<evidence type="ECO:0000259" key="3">
    <source>
        <dbReference type="Pfam" id="PF25043"/>
    </source>
</evidence>
<organism evidence="4">
    <name type="scientific">Daucus carota subsp. sativus</name>
    <name type="common">Carrot</name>
    <dbReference type="NCBI Taxonomy" id="79200"/>
    <lineage>
        <taxon>Eukaryota</taxon>
        <taxon>Viridiplantae</taxon>
        <taxon>Streptophyta</taxon>
        <taxon>Embryophyta</taxon>
        <taxon>Tracheophyta</taxon>
        <taxon>Spermatophyta</taxon>
        <taxon>Magnoliopsida</taxon>
        <taxon>eudicotyledons</taxon>
        <taxon>Gunneridae</taxon>
        <taxon>Pentapetalae</taxon>
        <taxon>asterids</taxon>
        <taxon>campanulids</taxon>
        <taxon>Apiales</taxon>
        <taxon>Apiaceae</taxon>
        <taxon>Apioideae</taxon>
        <taxon>Scandiceae</taxon>
        <taxon>Daucinae</taxon>
        <taxon>Daucus</taxon>
        <taxon>Daucus sect. Daucus</taxon>
    </lineage>
</organism>
<dbReference type="InterPro" id="IPR036465">
    <property type="entry name" value="vWFA_dom_sf"/>
</dbReference>
<evidence type="ECO:0000259" key="2">
    <source>
        <dbReference type="Pfam" id="PF11443"/>
    </source>
</evidence>
<reference evidence="5" key="2">
    <citation type="submission" date="2022-03" db="EMBL/GenBank/DDBJ databases">
        <title>Draft title - Genomic analysis of global carrot germplasm unveils the trajectory of domestication and the origin of high carotenoid orange carrot.</title>
        <authorList>
            <person name="Iorizzo M."/>
            <person name="Ellison S."/>
            <person name="Senalik D."/>
            <person name="Macko-Podgorni A."/>
            <person name="Grzebelus D."/>
            <person name="Bostan H."/>
            <person name="Rolling W."/>
            <person name="Curaba J."/>
            <person name="Simon P."/>
        </authorList>
    </citation>
    <scope>NUCLEOTIDE SEQUENCE</scope>
    <source>
        <tissue evidence="5">Leaf</tissue>
    </source>
</reference>
<feature type="compositionally biased region" description="Basic residues" evidence="1">
    <location>
        <begin position="71"/>
        <end position="80"/>
    </location>
</feature>
<evidence type="ECO:0000256" key="1">
    <source>
        <dbReference type="SAM" id="MobiDB-lite"/>
    </source>
</evidence>
<dbReference type="OrthoDB" id="1149618at2759"/>
<feature type="compositionally biased region" description="Low complexity" evidence="1">
    <location>
        <begin position="81"/>
        <end position="90"/>
    </location>
</feature>
<dbReference type="KEGG" id="dcr:108194977"/>
<evidence type="ECO:0000313" key="4">
    <source>
        <dbReference type="EMBL" id="KZN09689.1"/>
    </source>
</evidence>
<reference evidence="4" key="1">
    <citation type="journal article" date="2016" name="Nat. Genet.">
        <title>A high-quality carrot genome assembly provides new insights into carotenoid accumulation and asterid genome evolution.</title>
        <authorList>
            <person name="Iorizzo M."/>
            <person name="Ellison S."/>
            <person name="Senalik D."/>
            <person name="Zeng P."/>
            <person name="Satapoomin P."/>
            <person name="Huang J."/>
            <person name="Bowman M."/>
            <person name="Iovene M."/>
            <person name="Sanseverino W."/>
            <person name="Cavagnaro P."/>
            <person name="Yildiz M."/>
            <person name="Macko-Podgorni A."/>
            <person name="Moranska E."/>
            <person name="Grzebelus E."/>
            <person name="Grzebelus D."/>
            <person name="Ashrafi H."/>
            <person name="Zheng Z."/>
            <person name="Cheng S."/>
            <person name="Spooner D."/>
            <person name="Van Deynze A."/>
            <person name="Simon P."/>
        </authorList>
    </citation>
    <scope>NUCLEOTIDE SEQUENCE [LARGE SCALE GENOMIC DNA]</scope>
    <source>
        <tissue evidence="4">Leaf</tissue>
    </source>
</reference>
<dbReference type="SUPFAM" id="SSF53300">
    <property type="entry name" value="vWA-like"/>
    <property type="match status" value="1"/>
</dbReference>
<protein>
    <recommendedName>
        <fullName evidence="7">VWFA domain-containing protein</fullName>
    </recommendedName>
</protein>
<feature type="region of interest" description="Disordered" evidence="1">
    <location>
        <begin position="14"/>
        <end position="90"/>
    </location>
</feature>
<dbReference type="EMBL" id="CP093343">
    <property type="protein sequence ID" value="WOG83258.1"/>
    <property type="molecule type" value="Genomic_DNA"/>
</dbReference>
<dbReference type="AlphaFoldDB" id="A0A166H3X6"/>
<evidence type="ECO:0000313" key="5">
    <source>
        <dbReference type="EMBL" id="WOG83258.1"/>
    </source>
</evidence>
<feature type="domain" description="DUF2828" evidence="2">
    <location>
        <begin position="105"/>
        <end position="499"/>
    </location>
</feature>
<name>A0A166H3X6_DAUCS</name>
<dbReference type="Pfam" id="PF11443">
    <property type="entry name" value="DUF2828"/>
    <property type="match status" value="1"/>
</dbReference>
<feature type="domain" description="DUF7788" evidence="3">
    <location>
        <begin position="501"/>
        <end position="699"/>
    </location>
</feature>
<dbReference type="PANTHER" id="PTHR31373:SF27">
    <property type="entry name" value="TROVE DOMAIN-CONTAINING PROTEIN"/>
    <property type="match status" value="1"/>
</dbReference>
<dbReference type="Proteomes" id="UP000077755">
    <property type="component" value="Chromosome 1"/>
</dbReference>
<proteinExistence type="predicted"/>
<dbReference type="Gramene" id="KZN09689">
    <property type="protein sequence ID" value="KZN09689"/>
    <property type="gene ID" value="DCAR_002345"/>
</dbReference>
<keyword evidence="6" id="KW-1185">Reference proteome</keyword>